<dbReference type="Proteomes" id="UP001066276">
    <property type="component" value="Chromosome 3_2"/>
</dbReference>
<dbReference type="Gene3D" id="2.60.40.4100">
    <property type="entry name" value="Zona pellucida, ZP-C domain"/>
    <property type="match status" value="1"/>
</dbReference>
<dbReference type="Gene3D" id="2.60.40.3210">
    <property type="entry name" value="Zona pellucida, ZP-N domain"/>
    <property type="match status" value="1"/>
</dbReference>
<reference evidence="8" key="1">
    <citation type="journal article" date="2022" name="bioRxiv">
        <title>Sequencing and chromosome-scale assembly of the giantPleurodeles waltlgenome.</title>
        <authorList>
            <person name="Brown T."/>
            <person name="Elewa A."/>
            <person name="Iarovenko S."/>
            <person name="Subramanian E."/>
            <person name="Araus A.J."/>
            <person name="Petzold A."/>
            <person name="Susuki M."/>
            <person name="Suzuki K.-i.T."/>
            <person name="Hayashi T."/>
            <person name="Toyoda A."/>
            <person name="Oliveira C."/>
            <person name="Osipova E."/>
            <person name="Leigh N.D."/>
            <person name="Simon A."/>
            <person name="Yun M.H."/>
        </authorList>
    </citation>
    <scope>NUCLEOTIDE SEQUENCE</scope>
    <source>
        <strain evidence="8">20211129_DDA</strain>
        <tissue evidence="8">Liver</tissue>
    </source>
</reference>
<dbReference type="InterPro" id="IPR001507">
    <property type="entry name" value="ZP_dom"/>
</dbReference>
<evidence type="ECO:0000256" key="3">
    <source>
        <dbReference type="ARBA" id="ARBA00022729"/>
    </source>
</evidence>
<evidence type="ECO:0000256" key="1">
    <source>
        <dbReference type="ARBA" id="ARBA00004613"/>
    </source>
</evidence>
<dbReference type="PROSITE" id="PS00682">
    <property type="entry name" value="ZP_1"/>
    <property type="match status" value="1"/>
</dbReference>
<keyword evidence="4" id="KW-1015">Disulfide bond</keyword>
<evidence type="ECO:0000256" key="2">
    <source>
        <dbReference type="ARBA" id="ARBA00022525"/>
    </source>
</evidence>
<dbReference type="GO" id="GO:0005576">
    <property type="term" value="C:extracellular region"/>
    <property type="evidence" value="ECO:0007669"/>
    <property type="project" value="UniProtKB-SubCell"/>
</dbReference>
<dbReference type="PROSITE" id="PS51034">
    <property type="entry name" value="ZP_2"/>
    <property type="match status" value="1"/>
</dbReference>
<comment type="caution">
    <text evidence="8">The sequence shown here is derived from an EMBL/GenBank/DDBJ whole genome shotgun (WGS) entry which is preliminary data.</text>
</comment>
<protein>
    <recommendedName>
        <fullName evidence="7">ZP domain-containing protein</fullName>
    </recommendedName>
</protein>
<sequence length="365" mass="38834">MKLLFGLLLAALLGAAEPACTPVCAIDEICQDATSTCQCNSTQYQNSTYNDIDPIVNCLSGKMVVSVGKCLTKKLHIDPQNTSLADTNCTGANITLLNGIFVYDITATARTAYCGNVMTINTTHVTYSNMLHIPPLKYAAGFIAGKQVEFPFSCTYLLNMKTSLDTVLKPVANTIGLSTGGNGVASTTMAAYSNPSYTTPIPQGQEDTSIGSTIYFGMTTEFEDADVFVLRVDTCYATPVPDPNSNIRVSIIKDGCPANGDVQIQVVSNGESLQVRFSIEVFIFQSTSSAYIYCSARLCLRATRQCSGCIPSSRSGSVKADTLSPSTFALGPLYFQDAIGSSSQTAVSWALLGSSLLALLSLRLM</sequence>
<feature type="signal peptide" evidence="6">
    <location>
        <begin position="1"/>
        <end position="18"/>
    </location>
</feature>
<dbReference type="InterPro" id="IPR017977">
    <property type="entry name" value="ZP_dom_CS"/>
</dbReference>
<keyword evidence="2" id="KW-0964">Secreted</keyword>
<dbReference type="InterPro" id="IPR055355">
    <property type="entry name" value="ZP-C"/>
</dbReference>
<keyword evidence="9" id="KW-1185">Reference proteome</keyword>
<organism evidence="8 9">
    <name type="scientific">Pleurodeles waltl</name>
    <name type="common">Iberian ribbed newt</name>
    <dbReference type="NCBI Taxonomy" id="8319"/>
    <lineage>
        <taxon>Eukaryota</taxon>
        <taxon>Metazoa</taxon>
        <taxon>Chordata</taxon>
        <taxon>Craniata</taxon>
        <taxon>Vertebrata</taxon>
        <taxon>Euteleostomi</taxon>
        <taxon>Amphibia</taxon>
        <taxon>Batrachia</taxon>
        <taxon>Caudata</taxon>
        <taxon>Salamandroidea</taxon>
        <taxon>Salamandridae</taxon>
        <taxon>Pleurodelinae</taxon>
        <taxon>Pleurodeles</taxon>
    </lineage>
</organism>
<keyword evidence="5" id="KW-0325">Glycoprotein</keyword>
<dbReference type="Pfam" id="PF00100">
    <property type="entry name" value="Zona_pellucida"/>
    <property type="match status" value="1"/>
</dbReference>
<dbReference type="InterPro" id="IPR042235">
    <property type="entry name" value="ZP-C_dom"/>
</dbReference>
<evidence type="ECO:0000259" key="7">
    <source>
        <dbReference type="PROSITE" id="PS51034"/>
    </source>
</evidence>
<comment type="subcellular location">
    <subcellularLocation>
        <location evidence="1">Secreted</location>
    </subcellularLocation>
</comment>
<dbReference type="PANTHER" id="PTHR14002">
    <property type="entry name" value="ENDOGLIN/TGF-BETA RECEPTOR TYPE III"/>
    <property type="match status" value="1"/>
</dbReference>
<dbReference type="AlphaFoldDB" id="A0AAV7TK38"/>
<feature type="chain" id="PRO_5043451313" description="ZP domain-containing protein" evidence="6">
    <location>
        <begin position="19"/>
        <end position="365"/>
    </location>
</feature>
<evidence type="ECO:0000256" key="4">
    <source>
        <dbReference type="ARBA" id="ARBA00023157"/>
    </source>
</evidence>
<accession>A0AAV7TK38</accession>
<keyword evidence="3 6" id="KW-0732">Signal</keyword>
<dbReference type="EMBL" id="JANPWB010000006">
    <property type="protein sequence ID" value="KAJ1176579.1"/>
    <property type="molecule type" value="Genomic_DNA"/>
</dbReference>
<proteinExistence type="predicted"/>
<name>A0AAV7TK38_PLEWA</name>
<evidence type="ECO:0000256" key="5">
    <source>
        <dbReference type="ARBA" id="ARBA00023180"/>
    </source>
</evidence>
<dbReference type="SMART" id="SM00241">
    <property type="entry name" value="ZP"/>
    <property type="match status" value="1"/>
</dbReference>
<evidence type="ECO:0000313" key="8">
    <source>
        <dbReference type="EMBL" id="KAJ1176579.1"/>
    </source>
</evidence>
<feature type="domain" description="ZP" evidence="7">
    <location>
        <begin position="57"/>
        <end position="316"/>
    </location>
</feature>
<gene>
    <name evidence="8" type="ORF">NDU88_001853</name>
</gene>
<dbReference type="PANTHER" id="PTHR14002:SF61">
    <property type="entry name" value="UROMODULIN"/>
    <property type="match status" value="1"/>
</dbReference>
<evidence type="ECO:0000313" key="9">
    <source>
        <dbReference type="Proteomes" id="UP001066276"/>
    </source>
</evidence>
<evidence type="ECO:0000256" key="6">
    <source>
        <dbReference type="SAM" id="SignalP"/>
    </source>
</evidence>